<comment type="caution">
    <text evidence="1">The sequence shown here is derived from an EMBL/GenBank/DDBJ whole genome shotgun (WGS) entry which is preliminary data.</text>
</comment>
<evidence type="ECO:0000313" key="1">
    <source>
        <dbReference type="EMBL" id="MBK0419422.1"/>
    </source>
</evidence>
<evidence type="ECO:0000313" key="2">
    <source>
        <dbReference type="Proteomes" id="UP000608530"/>
    </source>
</evidence>
<dbReference type="AlphaFoldDB" id="A0A934QAA7"/>
<dbReference type="SUPFAM" id="SSF52833">
    <property type="entry name" value="Thioredoxin-like"/>
    <property type="match status" value="1"/>
</dbReference>
<dbReference type="EMBL" id="JAEHOH010000013">
    <property type="protein sequence ID" value="MBK0419422.1"/>
    <property type="molecule type" value="Genomic_DNA"/>
</dbReference>
<dbReference type="Gene3D" id="3.40.30.10">
    <property type="entry name" value="Glutaredoxin"/>
    <property type="match status" value="1"/>
</dbReference>
<protein>
    <submittedName>
        <fullName evidence="1">Glutaredoxin family protein</fullName>
    </submittedName>
</protein>
<proteinExistence type="predicted"/>
<accession>A0A934QAA7</accession>
<keyword evidence="2" id="KW-1185">Reference proteome</keyword>
<gene>
    <name evidence="1" type="ORF">JD276_10295</name>
</gene>
<reference evidence="1" key="1">
    <citation type="submission" date="2020-12" db="EMBL/GenBank/DDBJ databases">
        <title>Leucobacter sp. CAS1, isolated from Chromium sludge.</title>
        <authorList>
            <person name="Xu Z."/>
        </authorList>
    </citation>
    <scope>NUCLEOTIDE SEQUENCE</scope>
    <source>
        <strain evidence="1">CSA1</strain>
    </source>
</reference>
<dbReference type="Pfam" id="PF05768">
    <property type="entry name" value="Glrx-like"/>
    <property type="match status" value="1"/>
</dbReference>
<dbReference type="Proteomes" id="UP000608530">
    <property type="component" value="Unassembled WGS sequence"/>
</dbReference>
<organism evidence="1 2">
    <name type="scientific">Leucobacter chromiisoli</name>
    <dbReference type="NCBI Taxonomy" id="2796471"/>
    <lineage>
        <taxon>Bacteria</taxon>
        <taxon>Bacillati</taxon>
        <taxon>Actinomycetota</taxon>
        <taxon>Actinomycetes</taxon>
        <taxon>Micrococcales</taxon>
        <taxon>Microbacteriaceae</taxon>
        <taxon>Leucobacter</taxon>
    </lineage>
</organism>
<dbReference type="InterPro" id="IPR008554">
    <property type="entry name" value="Glutaredoxin-like"/>
</dbReference>
<sequence>MPTVSLTLIGRPGCHLCDAAREVVAAVRVEAEQRGIRTEVEELSILDDPALARRHSEDIPVVLVNGRRHAIWRVDAGKLSRALEKAAKRPLLQFRREG</sequence>
<name>A0A934QAA7_9MICO</name>
<dbReference type="RefSeq" id="WP_200115563.1">
    <property type="nucleotide sequence ID" value="NZ_JAEHOH010000013.1"/>
</dbReference>
<dbReference type="InterPro" id="IPR036249">
    <property type="entry name" value="Thioredoxin-like_sf"/>
</dbReference>